<evidence type="ECO:0000313" key="1">
    <source>
        <dbReference type="EMBL" id="TKI71903.1"/>
    </source>
</evidence>
<comment type="caution">
    <text evidence="1">The sequence shown here is derived from an EMBL/GenBank/DDBJ whole genome shotgun (WGS) entry which is preliminary data.</text>
</comment>
<dbReference type="RefSeq" id="WP_107894749.1">
    <property type="nucleotide sequence ID" value="NZ_PYWM01000005.1"/>
</dbReference>
<keyword evidence="2" id="KW-1185">Reference proteome</keyword>
<evidence type="ECO:0000313" key="2">
    <source>
        <dbReference type="Proteomes" id="UP000308744"/>
    </source>
</evidence>
<protein>
    <submittedName>
        <fullName evidence="1">Uncharacterized protein</fullName>
    </submittedName>
</protein>
<dbReference type="Proteomes" id="UP000308744">
    <property type="component" value="Unassembled WGS sequence"/>
</dbReference>
<reference evidence="1 2" key="1">
    <citation type="submission" date="2019-04" db="EMBL/GenBank/DDBJ databases">
        <title>Lysinibacillus genome sequencing.</title>
        <authorList>
            <person name="Dunlap C."/>
        </authorList>
    </citation>
    <scope>NUCLEOTIDE SEQUENCE [LARGE SCALE GENOMIC DNA]</scope>
    <source>
        <strain evidence="1 2">CCTCC AB 2010389</strain>
    </source>
</reference>
<sequence>MKKDSTTNIDWGELLDYLLEEISSKMPPILTKNLNAEINTYVTYEKSVDEKKKSIELSVKEKSDKEKFVIAINYLRSLLLETPLIAQEISINLGKLPQKIKFISDTTSINPIKENIEFALTDITLSEDELNVIRTNLDVLYQALEKEEI</sequence>
<dbReference type="EMBL" id="SZPU01000012">
    <property type="protein sequence ID" value="TKI71903.1"/>
    <property type="molecule type" value="Genomic_DNA"/>
</dbReference>
<accession>A0A4V5TMI0</accession>
<dbReference type="AlphaFoldDB" id="A0A4V5TMI0"/>
<gene>
    <name evidence="1" type="ORF">FC756_03665</name>
</gene>
<proteinExistence type="predicted"/>
<name>A0A4V5TMI0_9BACI</name>
<organism evidence="1 2">
    <name type="scientific">Lysinibacillus mangiferihumi</name>
    <dbReference type="NCBI Taxonomy" id="1130819"/>
    <lineage>
        <taxon>Bacteria</taxon>
        <taxon>Bacillati</taxon>
        <taxon>Bacillota</taxon>
        <taxon>Bacilli</taxon>
        <taxon>Bacillales</taxon>
        <taxon>Bacillaceae</taxon>
        <taxon>Lysinibacillus</taxon>
    </lineage>
</organism>